<proteinExistence type="inferred from homology"/>
<accession>A0ABN6DZQ0</accession>
<protein>
    <recommendedName>
        <fullName evidence="6">VacJ family lipoprotein</fullName>
    </recommendedName>
</protein>
<keyword evidence="5" id="KW-1185">Reference proteome</keyword>
<evidence type="ECO:0000313" key="5">
    <source>
        <dbReference type="Proteomes" id="UP001319827"/>
    </source>
</evidence>
<feature type="signal peptide" evidence="3">
    <location>
        <begin position="1"/>
        <end position="25"/>
    </location>
</feature>
<sequence length="254" mass="28187">MKPAGKLVVLLLLVALTALCPAARAQDVFNPTGAGAPSAPADLEADELFEEEPLEVWDPIEPFNRGMFWFNDKLYFYLLKPVARGYRAVAPEPVRTSVGNFFSNLAFPVRFVNSALQLKIGDAGNELRRFLLNSTVGVAGLFDPAKQNGWLKKEEDLGQTFGRYGVGSGFYLVMPVFGPTNLRDGVGRLGDGYLDPVPFLVPGTLEYVGVKAYDRVNALSLDKDTYEGIKREQLDPYLFIRNAYTQRREALIEK</sequence>
<comment type="similarity">
    <text evidence="1">Belongs to the MlaA family.</text>
</comment>
<dbReference type="InterPro" id="IPR007428">
    <property type="entry name" value="MlaA"/>
</dbReference>
<dbReference type="Pfam" id="PF04333">
    <property type="entry name" value="MlaA"/>
    <property type="match status" value="1"/>
</dbReference>
<dbReference type="EMBL" id="AP024355">
    <property type="protein sequence ID" value="BCR05627.1"/>
    <property type="molecule type" value="Genomic_DNA"/>
</dbReference>
<dbReference type="PANTHER" id="PTHR30035:SF3">
    <property type="entry name" value="INTERMEMBRANE PHOSPHOLIPID TRANSPORT SYSTEM LIPOPROTEIN MLAA"/>
    <property type="match status" value="1"/>
</dbReference>
<evidence type="ECO:0000256" key="3">
    <source>
        <dbReference type="SAM" id="SignalP"/>
    </source>
</evidence>
<feature type="chain" id="PRO_5047513787" description="VacJ family lipoprotein" evidence="3">
    <location>
        <begin position="26"/>
        <end position="254"/>
    </location>
</feature>
<name>A0ABN6DZQ0_9BACT</name>
<evidence type="ECO:0008006" key="6">
    <source>
        <dbReference type="Google" id="ProtNLM"/>
    </source>
</evidence>
<evidence type="ECO:0000256" key="1">
    <source>
        <dbReference type="ARBA" id="ARBA00010634"/>
    </source>
</evidence>
<reference evidence="4 5" key="1">
    <citation type="journal article" date="2016" name="C (Basel)">
        <title>Selective Growth of and Electricity Production by Marine Exoelectrogenic Bacteria in Self-Aggregated Hydrogel of Microbially Reduced Graphene Oxide.</title>
        <authorList>
            <person name="Yoshida N."/>
            <person name="Goto Y."/>
            <person name="Miyata Y."/>
        </authorList>
    </citation>
    <scope>NUCLEOTIDE SEQUENCE [LARGE SCALE GENOMIC DNA]</scope>
    <source>
        <strain evidence="4 5">NIT-T3</strain>
    </source>
</reference>
<gene>
    <name evidence="4" type="ORF">DESUT3_26960</name>
</gene>
<dbReference type="PRINTS" id="PR01805">
    <property type="entry name" value="VACJLIPOPROT"/>
</dbReference>
<dbReference type="Proteomes" id="UP001319827">
    <property type="component" value="Chromosome"/>
</dbReference>
<dbReference type="RefSeq" id="WP_221249039.1">
    <property type="nucleotide sequence ID" value="NZ_AP024355.1"/>
</dbReference>
<dbReference type="PANTHER" id="PTHR30035">
    <property type="entry name" value="LIPOPROTEIN VACJ-RELATED"/>
    <property type="match status" value="1"/>
</dbReference>
<evidence type="ECO:0000256" key="2">
    <source>
        <dbReference type="ARBA" id="ARBA00022729"/>
    </source>
</evidence>
<evidence type="ECO:0000313" key="4">
    <source>
        <dbReference type="EMBL" id="BCR05627.1"/>
    </source>
</evidence>
<keyword evidence="2 3" id="KW-0732">Signal</keyword>
<reference evidence="4 5" key="2">
    <citation type="journal article" date="2021" name="Int. J. Syst. Evol. Microbiol.">
        <title>Isolation and Polyphasic Characterization of Desulfuromonas versatilis sp. Nov., an Electrogenic Bacteria Capable of Versatile Metabolism Isolated from a Graphene Oxide-Reducing Enrichment Culture.</title>
        <authorList>
            <person name="Xie L."/>
            <person name="Yoshida N."/>
            <person name="Ishii S."/>
            <person name="Meng L."/>
        </authorList>
    </citation>
    <scope>NUCLEOTIDE SEQUENCE [LARGE SCALE GENOMIC DNA]</scope>
    <source>
        <strain evidence="4 5">NIT-T3</strain>
    </source>
</reference>
<organism evidence="4 5">
    <name type="scientific">Desulfuromonas versatilis</name>
    <dbReference type="NCBI Taxonomy" id="2802975"/>
    <lineage>
        <taxon>Bacteria</taxon>
        <taxon>Pseudomonadati</taxon>
        <taxon>Thermodesulfobacteriota</taxon>
        <taxon>Desulfuromonadia</taxon>
        <taxon>Desulfuromonadales</taxon>
        <taxon>Desulfuromonadaceae</taxon>
        <taxon>Desulfuromonas</taxon>
    </lineage>
</organism>